<feature type="region of interest" description="Disordered" evidence="1">
    <location>
        <begin position="209"/>
        <end position="302"/>
    </location>
</feature>
<keyword evidence="3" id="KW-1185">Reference proteome</keyword>
<gene>
    <name evidence="2" type="ORF">PAC_01997</name>
</gene>
<proteinExistence type="predicted"/>
<feature type="compositionally biased region" description="Basic and acidic residues" evidence="1">
    <location>
        <begin position="248"/>
        <end position="258"/>
    </location>
</feature>
<dbReference type="AlphaFoldDB" id="A0A1L7WH66"/>
<dbReference type="OrthoDB" id="5422777at2759"/>
<evidence type="ECO:0000313" key="3">
    <source>
        <dbReference type="Proteomes" id="UP000184330"/>
    </source>
</evidence>
<dbReference type="Proteomes" id="UP000184330">
    <property type="component" value="Unassembled WGS sequence"/>
</dbReference>
<dbReference type="EMBL" id="FJOG01000002">
    <property type="protein sequence ID" value="CZR52120.1"/>
    <property type="molecule type" value="Genomic_DNA"/>
</dbReference>
<name>A0A1L7WH66_9HELO</name>
<protein>
    <submittedName>
        <fullName evidence="2">Uncharacterized protein</fullName>
    </submittedName>
</protein>
<reference evidence="2 3" key="1">
    <citation type="submission" date="2016-03" db="EMBL/GenBank/DDBJ databases">
        <authorList>
            <person name="Ploux O."/>
        </authorList>
    </citation>
    <scope>NUCLEOTIDE SEQUENCE [LARGE SCALE GENOMIC DNA]</scope>
    <source>
        <strain evidence="2 3">UAMH 11012</strain>
    </source>
</reference>
<organism evidence="2 3">
    <name type="scientific">Phialocephala subalpina</name>
    <dbReference type="NCBI Taxonomy" id="576137"/>
    <lineage>
        <taxon>Eukaryota</taxon>
        <taxon>Fungi</taxon>
        <taxon>Dikarya</taxon>
        <taxon>Ascomycota</taxon>
        <taxon>Pezizomycotina</taxon>
        <taxon>Leotiomycetes</taxon>
        <taxon>Helotiales</taxon>
        <taxon>Mollisiaceae</taxon>
        <taxon>Phialocephala</taxon>
        <taxon>Phialocephala fortinii species complex</taxon>
    </lineage>
</organism>
<evidence type="ECO:0000313" key="2">
    <source>
        <dbReference type="EMBL" id="CZR52120.1"/>
    </source>
</evidence>
<feature type="compositionally biased region" description="Polar residues" evidence="1">
    <location>
        <begin position="259"/>
        <end position="277"/>
    </location>
</feature>
<evidence type="ECO:0000256" key="1">
    <source>
        <dbReference type="SAM" id="MobiDB-lite"/>
    </source>
</evidence>
<dbReference type="STRING" id="576137.A0A1L7WH66"/>
<accession>A0A1L7WH66</accession>
<sequence>MTITTGKFISQLATTVTKLESLVRSLQSSSFHPSKQHYQTLTDLSLRITECGANLPIQVAALKNRRAEPFFEEGRKLISQAQLEITKLITNAKLEDRVIFGRNIVYFFNGQRDSVVDSDATKARKQLTRERCERICTLSPDGLISWAVAFMPTIWTANLMSKDTFDYVLEHIEPDNYQVWPPEIYDILSGLGAEEPLQGSHKYHEFLEVAEGDKRKTQSTGQPRKRKRVSDGAASEGELLSSVQTRESVARTSDDQYASRESTSPNEATETPVNNQGAEGDKAGPSQEASTKEKEKTNTEPVKYGDVFSLNIEDARYALSSDQDVREIYVTNPKAPHKIGEKSSFLTAWISEDLGKLLSKRGQPVNY</sequence>